<dbReference type="PANTHER" id="PTHR43649:SF12">
    <property type="entry name" value="DIACETYLCHITOBIOSE BINDING PROTEIN DASA"/>
    <property type="match status" value="1"/>
</dbReference>
<keyword evidence="3" id="KW-1185">Reference proteome</keyword>
<dbReference type="InterPro" id="IPR050490">
    <property type="entry name" value="Bact_solute-bd_prot1"/>
</dbReference>
<comment type="caution">
    <text evidence="2">The sequence shown here is derived from an EMBL/GenBank/DDBJ whole genome shotgun (WGS) entry which is preliminary data.</text>
</comment>
<keyword evidence="1" id="KW-0732">Signal</keyword>
<dbReference type="PANTHER" id="PTHR43649">
    <property type="entry name" value="ARABINOSE-BINDING PROTEIN-RELATED"/>
    <property type="match status" value="1"/>
</dbReference>
<feature type="chain" id="PRO_5046536567" evidence="1">
    <location>
        <begin position="21"/>
        <end position="445"/>
    </location>
</feature>
<gene>
    <name evidence="2" type="ORF">GCM10008938_22710</name>
</gene>
<evidence type="ECO:0000313" key="3">
    <source>
        <dbReference type="Proteomes" id="UP000632222"/>
    </source>
</evidence>
<dbReference type="CDD" id="cd13585">
    <property type="entry name" value="PBP2_TMBP_like"/>
    <property type="match status" value="1"/>
</dbReference>
<feature type="signal peptide" evidence="1">
    <location>
        <begin position="1"/>
        <end position="20"/>
    </location>
</feature>
<evidence type="ECO:0000256" key="1">
    <source>
        <dbReference type="SAM" id="SignalP"/>
    </source>
</evidence>
<accession>A0ABQ2D3J5</accession>
<dbReference type="Gene3D" id="3.40.190.10">
    <property type="entry name" value="Periplasmic binding protein-like II"/>
    <property type="match status" value="2"/>
</dbReference>
<sequence>MKKHQLSLLVLTAALGTAHAATTITIATVNNPDMVTMQKLTPEFNKLYPDITVKWVTLPENELRQKITLDVASGAGSFDIATVGAYEVPIWSKNGWLEDLSALFSKNPDIAKDYDLNDVLPGIRGALTVGGKLYAVPFYAESSMTFYNKDLFKKAGLTMPRNPTWSQIQNFAAKIHNPQGGIYGICLRGLPGWGENMGPFTTMVNTFGGRWFDLNWNAQVNSAAWKNTLEFYVNLQRKYGAPGATGNGFTENLTLMSQGKCGMWVDATVAAGFLSDPGSSKITKSVGFANAPTGPGTKRGSSWLWSWNLAIPKSTTHENEAFKFITWATSKDYIALVAREKGTWAAVPPGTRTSTYQNPNYKKAAGAFSNLVLASINRSDVNNATKDPVPYTGIQYIAIPEFQALGTLVGQYVAGALAGNLTIDQALKQAQDAANKVAKEGGYQK</sequence>
<proteinExistence type="predicted"/>
<organism evidence="2 3">
    <name type="scientific">Deinococcus roseus</name>
    <dbReference type="NCBI Taxonomy" id="392414"/>
    <lineage>
        <taxon>Bacteria</taxon>
        <taxon>Thermotogati</taxon>
        <taxon>Deinococcota</taxon>
        <taxon>Deinococci</taxon>
        <taxon>Deinococcales</taxon>
        <taxon>Deinococcaceae</taxon>
        <taxon>Deinococcus</taxon>
    </lineage>
</organism>
<dbReference type="RefSeq" id="WP_189002804.1">
    <property type="nucleotide sequence ID" value="NZ_BMOD01000007.1"/>
</dbReference>
<dbReference type="InterPro" id="IPR006059">
    <property type="entry name" value="SBP"/>
</dbReference>
<protein>
    <submittedName>
        <fullName evidence="2">Maltose ABC transporter substrate-binding protein</fullName>
    </submittedName>
</protein>
<dbReference type="Proteomes" id="UP000632222">
    <property type="component" value="Unassembled WGS sequence"/>
</dbReference>
<dbReference type="SUPFAM" id="SSF53850">
    <property type="entry name" value="Periplasmic binding protein-like II"/>
    <property type="match status" value="1"/>
</dbReference>
<reference evidence="3" key="1">
    <citation type="journal article" date="2019" name="Int. J. Syst. Evol. Microbiol.">
        <title>The Global Catalogue of Microorganisms (GCM) 10K type strain sequencing project: providing services to taxonomists for standard genome sequencing and annotation.</title>
        <authorList>
            <consortium name="The Broad Institute Genomics Platform"/>
            <consortium name="The Broad Institute Genome Sequencing Center for Infectious Disease"/>
            <person name="Wu L."/>
            <person name="Ma J."/>
        </authorList>
    </citation>
    <scope>NUCLEOTIDE SEQUENCE [LARGE SCALE GENOMIC DNA]</scope>
    <source>
        <strain evidence="3">JCM 14370</strain>
    </source>
</reference>
<name>A0ABQ2D3J5_9DEIO</name>
<dbReference type="Pfam" id="PF01547">
    <property type="entry name" value="SBP_bac_1"/>
    <property type="match status" value="1"/>
</dbReference>
<evidence type="ECO:0000313" key="2">
    <source>
        <dbReference type="EMBL" id="GGJ36080.1"/>
    </source>
</evidence>
<dbReference type="EMBL" id="BMOD01000007">
    <property type="protein sequence ID" value="GGJ36080.1"/>
    <property type="molecule type" value="Genomic_DNA"/>
</dbReference>